<accession>A0B8K0</accession>
<organism evidence="8 9">
    <name type="scientific">Methanothrix thermoacetophila (strain DSM 6194 / JCM 14653 / NBRC 101360 / PT)</name>
    <name type="common">Methanosaeta thermophila</name>
    <dbReference type="NCBI Taxonomy" id="349307"/>
    <lineage>
        <taxon>Archaea</taxon>
        <taxon>Methanobacteriati</taxon>
        <taxon>Methanobacteriota</taxon>
        <taxon>Stenosarchaea group</taxon>
        <taxon>Methanomicrobia</taxon>
        <taxon>Methanotrichales</taxon>
        <taxon>Methanotrichaceae</taxon>
        <taxon>Methanothrix</taxon>
    </lineage>
</organism>
<dbReference type="SUPFAM" id="SSF52317">
    <property type="entry name" value="Class I glutamine amidotransferase-like"/>
    <property type="match status" value="1"/>
</dbReference>
<dbReference type="InterPro" id="IPR018527">
    <property type="entry name" value="Rubredoxin_Fe_BS"/>
</dbReference>
<keyword evidence="5" id="KW-0408">Iron</keyword>
<dbReference type="CDD" id="cd00730">
    <property type="entry name" value="rubredoxin"/>
    <property type="match status" value="1"/>
</dbReference>
<dbReference type="STRING" id="349307.Mthe_1245"/>
<dbReference type="InterPro" id="IPR029062">
    <property type="entry name" value="Class_I_gatase-like"/>
</dbReference>
<dbReference type="GO" id="GO:0005506">
    <property type="term" value="F:iron ion binding"/>
    <property type="evidence" value="ECO:0007669"/>
    <property type="project" value="InterPro"/>
</dbReference>
<sequence>MTEYEAEETGEESGAVQPLTTSQLQASLEQSDAAETARNLSGSILMVVAPKNYQERELNIPKEAFERSGLDVDVASKGVTTATSMSGESVAIDVDVRNADLSKYRAVVFVGGIGVEELNLHKDSDYVNLAKSAHDKGIIVAAICLAPNILASAGLLANKNATCADSTYLVQKNVNYIDAPVVRDGTIITGRDPDASAEFAETIVSALLEEFQSMTGQVEEQSGALMPVGIASSPKYRCTVCGYEYDPAAGDPSQGIQPGTPFGELPADWKCPQCGAAKDKFVRV</sequence>
<keyword evidence="9" id="KW-1185">Reference proteome</keyword>
<comment type="function">
    <text evidence="1">Rubredoxin is a small nonheme, iron protein lacking acid-labile sulfide. Its single Fe, chelated to 4 Cys, functions as an electron acceptor and may also stabilize the conformation of the molecule.</text>
</comment>
<feature type="region of interest" description="Disordered" evidence="6">
    <location>
        <begin position="1"/>
        <end position="29"/>
    </location>
</feature>
<dbReference type="PRINTS" id="PR00163">
    <property type="entry name" value="RUBREDOXIN"/>
</dbReference>
<dbReference type="Proteomes" id="UP000000674">
    <property type="component" value="Chromosome"/>
</dbReference>
<dbReference type="CDD" id="cd03135">
    <property type="entry name" value="GATase1_DJ-1"/>
    <property type="match status" value="1"/>
</dbReference>
<protein>
    <submittedName>
        <fullName evidence="8">Rubredoxin-type Fe(Cys)4 protein</fullName>
    </submittedName>
</protein>
<dbReference type="GO" id="GO:0043448">
    <property type="term" value="P:alkane catabolic process"/>
    <property type="evidence" value="ECO:0007669"/>
    <property type="project" value="TreeGrafter"/>
</dbReference>
<evidence type="ECO:0000313" key="8">
    <source>
        <dbReference type="EMBL" id="ABK15024.1"/>
    </source>
</evidence>
<evidence type="ECO:0000256" key="4">
    <source>
        <dbReference type="ARBA" id="ARBA00022982"/>
    </source>
</evidence>
<dbReference type="AlphaFoldDB" id="A0B8K0"/>
<dbReference type="KEGG" id="mtp:Mthe_1245"/>
<evidence type="ECO:0000259" key="7">
    <source>
        <dbReference type="PROSITE" id="PS50903"/>
    </source>
</evidence>
<dbReference type="InterPro" id="IPR024934">
    <property type="entry name" value="Rubredoxin-like_dom"/>
</dbReference>
<dbReference type="HOGENOM" id="CLU_978657_0_0_2"/>
<proteinExistence type="predicted"/>
<evidence type="ECO:0000313" key="9">
    <source>
        <dbReference type="Proteomes" id="UP000000674"/>
    </source>
</evidence>
<dbReference type="InterPro" id="IPR002818">
    <property type="entry name" value="DJ-1/PfpI"/>
</dbReference>
<keyword evidence="4" id="KW-0249">Electron transport</keyword>
<evidence type="ECO:0000256" key="5">
    <source>
        <dbReference type="ARBA" id="ARBA00023004"/>
    </source>
</evidence>
<dbReference type="Gene3D" id="3.40.50.880">
    <property type="match status" value="1"/>
</dbReference>
<dbReference type="Gene3D" id="2.20.28.10">
    <property type="match status" value="1"/>
</dbReference>
<feature type="compositionally biased region" description="Polar residues" evidence="6">
    <location>
        <begin position="18"/>
        <end position="29"/>
    </location>
</feature>
<reference evidence="8 9" key="1">
    <citation type="submission" date="2006-10" db="EMBL/GenBank/DDBJ databases">
        <title>Complete sequence of Methanosaeta thermophila PT.</title>
        <authorList>
            <consortium name="US DOE Joint Genome Institute"/>
            <person name="Copeland A."/>
            <person name="Lucas S."/>
            <person name="Lapidus A."/>
            <person name="Barry K."/>
            <person name="Detter J.C."/>
            <person name="Glavina del Rio T."/>
            <person name="Hammon N."/>
            <person name="Israni S."/>
            <person name="Pitluck S."/>
            <person name="Chain P."/>
            <person name="Malfatti S."/>
            <person name="Shin M."/>
            <person name="Vergez L."/>
            <person name="Schmutz J."/>
            <person name="Larimer F."/>
            <person name="Land M."/>
            <person name="Hauser L."/>
            <person name="Kyrpides N."/>
            <person name="Kim E."/>
            <person name="Smith K.S."/>
            <person name="Ingram-Smith C."/>
            <person name="Richardson P."/>
        </authorList>
    </citation>
    <scope>NUCLEOTIDE SEQUENCE [LARGE SCALE GENOMIC DNA]</scope>
    <source>
        <strain evidence="9">DSM 6194 / JCM 14653 / NBRC 101360 / PT</strain>
    </source>
</reference>
<dbReference type="EMBL" id="CP000477">
    <property type="protein sequence ID" value="ABK15024.1"/>
    <property type="molecule type" value="Genomic_DNA"/>
</dbReference>
<feature type="domain" description="Rubredoxin-like" evidence="7">
    <location>
        <begin position="233"/>
        <end position="284"/>
    </location>
</feature>
<dbReference type="PROSITE" id="PS50903">
    <property type="entry name" value="RUBREDOXIN_LIKE"/>
    <property type="match status" value="1"/>
</dbReference>
<keyword evidence="2" id="KW-0813">Transport</keyword>
<dbReference type="PROSITE" id="PS00202">
    <property type="entry name" value="RUBREDOXIN"/>
    <property type="match status" value="1"/>
</dbReference>
<evidence type="ECO:0000256" key="1">
    <source>
        <dbReference type="ARBA" id="ARBA00002360"/>
    </source>
</evidence>
<dbReference type="FunFam" id="2.20.28.10:FF:000001">
    <property type="entry name" value="Rubredoxin"/>
    <property type="match status" value="1"/>
</dbReference>
<dbReference type="GO" id="GO:0009055">
    <property type="term" value="F:electron transfer activity"/>
    <property type="evidence" value="ECO:0007669"/>
    <property type="project" value="TreeGrafter"/>
</dbReference>
<evidence type="ECO:0000256" key="6">
    <source>
        <dbReference type="SAM" id="MobiDB-lite"/>
    </source>
</evidence>
<gene>
    <name evidence="8" type="ordered locus">Mthe_1245</name>
</gene>
<dbReference type="PANTHER" id="PTHR47627">
    <property type="entry name" value="RUBREDOXIN"/>
    <property type="match status" value="1"/>
</dbReference>
<keyword evidence="3" id="KW-0479">Metal-binding</keyword>
<dbReference type="PANTHER" id="PTHR47627:SF1">
    <property type="entry name" value="RUBREDOXIN-1-RELATED"/>
    <property type="match status" value="1"/>
</dbReference>
<dbReference type="InterPro" id="IPR024935">
    <property type="entry name" value="Rubredoxin_dom"/>
</dbReference>
<dbReference type="SUPFAM" id="SSF57802">
    <property type="entry name" value="Rubredoxin-like"/>
    <property type="match status" value="1"/>
</dbReference>
<dbReference type="Pfam" id="PF00301">
    <property type="entry name" value="Rubredoxin"/>
    <property type="match status" value="1"/>
</dbReference>
<feature type="compositionally biased region" description="Acidic residues" evidence="6">
    <location>
        <begin position="1"/>
        <end position="11"/>
    </location>
</feature>
<name>A0B8K0_METTP</name>
<evidence type="ECO:0000256" key="2">
    <source>
        <dbReference type="ARBA" id="ARBA00022448"/>
    </source>
</evidence>
<evidence type="ECO:0000256" key="3">
    <source>
        <dbReference type="ARBA" id="ARBA00022723"/>
    </source>
</evidence>
<dbReference type="InterPro" id="IPR050526">
    <property type="entry name" value="Rubredoxin_ET"/>
</dbReference>
<dbReference type="Pfam" id="PF01965">
    <property type="entry name" value="DJ-1_PfpI"/>
    <property type="match status" value="1"/>
</dbReference>